<name>A0A840DP93_9MICO</name>
<dbReference type="PANTHER" id="PTHR31793:SF24">
    <property type="entry name" value="LONG-CHAIN ACYL-COA THIOESTERASE FADM"/>
    <property type="match status" value="1"/>
</dbReference>
<accession>A0A840DP93</accession>
<dbReference type="RefSeq" id="WP_183304867.1">
    <property type="nucleotide sequence ID" value="NZ_JACIFD010000012.1"/>
</dbReference>
<dbReference type="Gene3D" id="3.10.129.10">
    <property type="entry name" value="Hotdog Thioesterase"/>
    <property type="match status" value="1"/>
</dbReference>
<dbReference type="AlphaFoldDB" id="A0A840DP93"/>
<organism evidence="1 2">
    <name type="scientific">Canibacter oris</name>
    <dbReference type="NCBI Taxonomy" id="1365628"/>
    <lineage>
        <taxon>Bacteria</taxon>
        <taxon>Bacillati</taxon>
        <taxon>Actinomycetota</taxon>
        <taxon>Actinomycetes</taxon>
        <taxon>Micrococcales</taxon>
        <taxon>Microbacteriaceae</taxon>
        <taxon>Canibacter</taxon>
    </lineage>
</organism>
<sequence>MARIHVDIEMRWGSDQDAYGHINNVTFARYLEEARVRVFWLGTAREKTGLEGYFRGNDPAGPKMLVAAQHIEFLRILGYSEHPVTVAMWIGKLGGSSLELHYEITDNSLPEKPVVARAITTVVIVNGETMRPERLDAAGRELAAQWQDAPLKLGR</sequence>
<dbReference type="GO" id="GO:0047617">
    <property type="term" value="F:fatty acyl-CoA hydrolase activity"/>
    <property type="evidence" value="ECO:0007669"/>
    <property type="project" value="TreeGrafter"/>
</dbReference>
<dbReference type="CDD" id="cd00586">
    <property type="entry name" value="4HBT"/>
    <property type="match status" value="1"/>
</dbReference>
<dbReference type="EC" id="3.1.2.-" evidence="1"/>
<dbReference type="Pfam" id="PF13279">
    <property type="entry name" value="4HBT_2"/>
    <property type="match status" value="1"/>
</dbReference>
<dbReference type="PANTHER" id="PTHR31793">
    <property type="entry name" value="4-HYDROXYBENZOYL-COA THIOESTERASE FAMILY MEMBER"/>
    <property type="match status" value="1"/>
</dbReference>
<dbReference type="InterPro" id="IPR050563">
    <property type="entry name" value="4-hydroxybenzoyl-CoA_TE"/>
</dbReference>
<dbReference type="EMBL" id="JACIFD010000012">
    <property type="protein sequence ID" value="MBB4071917.1"/>
    <property type="molecule type" value="Genomic_DNA"/>
</dbReference>
<dbReference type="InterPro" id="IPR029069">
    <property type="entry name" value="HotDog_dom_sf"/>
</dbReference>
<protein>
    <submittedName>
        <fullName evidence="1">Acyl-CoA thioester hydrolase</fullName>
        <ecNumber evidence="1">3.1.2.-</ecNumber>
    </submittedName>
</protein>
<gene>
    <name evidence="1" type="ORF">F5897_001240</name>
</gene>
<keyword evidence="2" id="KW-1185">Reference proteome</keyword>
<evidence type="ECO:0000313" key="1">
    <source>
        <dbReference type="EMBL" id="MBB4071917.1"/>
    </source>
</evidence>
<comment type="caution">
    <text evidence="1">The sequence shown here is derived from an EMBL/GenBank/DDBJ whole genome shotgun (WGS) entry which is preliminary data.</text>
</comment>
<dbReference type="Proteomes" id="UP000571183">
    <property type="component" value="Unassembled WGS sequence"/>
</dbReference>
<dbReference type="SUPFAM" id="SSF54637">
    <property type="entry name" value="Thioesterase/thiol ester dehydrase-isomerase"/>
    <property type="match status" value="1"/>
</dbReference>
<proteinExistence type="predicted"/>
<evidence type="ECO:0000313" key="2">
    <source>
        <dbReference type="Proteomes" id="UP000571183"/>
    </source>
</evidence>
<reference evidence="1" key="1">
    <citation type="submission" date="2020-08" db="EMBL/GenBank/DDBJ databases">
        <title>Sequencing the genomes of 1000 actinobacteria strains.</title>
        <authorList>
            <person name="Klenk H.-P."/>
        </authorList>
    </citation>
    <scope>NUCLEOTIDE SEQUENCE [LARGE SCALE GENOMIC DNA]</scope>
    <source>
        <strain evidence="1">DSM 27064</strain>
    </source>
</reference>
<keyword evidence="1" id="KW-0378">Hydrolase</keyword>